<organism evidence="10 12">
    <name type="scientific">Rathayibacter tanaceti</name>
    <dbReference type="NCBI Taxonomy" id="1671680"/>
    <lineage>
        <taxon>Bacteria</taxon>
        <taxon>Bacillati</taxon>
        <taxon>Actinomycetota</taxon>
        <taxon>Actinomycetes</taxon>
        <taxon>Micrococcales</taxon>
        <taxon>Microbacteriaceae</taxon>
        <taxon>Rathayibacter</taxon>
    </lineage>
</organism>
<keyword evidence="4 8" id="KW-0479">Metal-binding</keyword>
<dbReference type="Proteomes" id="UP000076717">
    <property type="component" value="Unassembled WGS sequence"/>
</dbReference>
<dbReference type="InterPro" id="IPR050556">
    <property type="entry name" value="Type_II_TA_system_RNase"/>
</dbReference>
<dbReference type="PANTHER" id="PTHR33653">
    <property type="entry name" value="RIBONUCLEASE VAPC2"/>
    <property type="match status" value="1"/>
</dbReference>
<reference evidence="13" key="2">
    <citation type="submission" date="2019-12" db="EMBL/GenBank/DDBJ databases">
        <title>Complete and draft genome sequences of new strains and members of some known species of the genus Rathayibacter isolated from plants.</title>
        <authorList>
            <person name="Tarlachkov S.V."/>
            <person name="Starodumova I.P."/>
            <person name="Dorofeeva L.V."/>
            <person name="Prisyazhnaya N.V."/>
            <person name="Leyn S."/>
            <person name="Zlamal J."/>
            <person name="Elan M."/>
            <person name="Osterman A.L."/>
            <person name="Nadler S."/>
            <person name="Subbotin S.A."/>
            <person name="Evtushenko L.I."/>
        </authorList>
    </citation>
    <scope>NUCLEOTIDE SEQUENCE [LARGE SCALE GENOMIC DNA]</scope>
    <source>
        <strain evidence="13">VKM Ac-2761</strain>
    </source>
</reference>
<dbReference type="KEGG" id="rte:GSU10_08515"/>
<dbReference type="Pfam" id="PF01850">
    <property type="entry name" value="PIN"/>
    <property type="match status" value="1"/>
</dbReference>
<dbReference type="GO" id="GO:0000287">
    <property type="term" value="F:magnesium ion binding"/>
    <property type="evidence" value="ECO:0007669"/>
    <property type="project" value="UniProtKB-UniRule"/>
</dbReference>
<sequence length="143" mass="15974">MSYLLDTNVVSELRKPEHRADPGVRAWIASRAPSDLHLSVLTIMEIEIGIGRLGRRDSLQAARLRAWLNDVVLTVFAGRILPLDLAVARRAAQLHVPDPRPERDAMIAATASVHGLTVVTRNVKDFDPLHVAIIDPWTTHERR</sequence>
<evidence type="ECO:0000259" key="9">
    <source>
        <dbReference type="Pfam" id="PF01850"/>
    </source>
</evidence>
<dbReference type="AlphaFoldDB" id="A0A162J345"/>
<evidence type="ECO:0000313" key="12">
    <source>
        <dbReference type="Proteomes" id="UP000076717"/>
    </source>
</evidence>
<feature type="binding site" evidence="8">
    <location>
        <position position="104"/>
    </location>
    <ligand>
        <name>Mg(2+)</name>
        <dbReference type="ChEBI" id="CHEBI:18420"/>
    </ligand>
</feature>
<name>A0A162J345_9MICO</name>
<evidence type="ECO:0000313" key="11">
    <source>
        <dbReference type="EMBL" id="QHC55669.1"/>
    </source>
</evidence>
<comment type="similarity">
    <text evidence="7 8">Belongs to the PINc/VapC protein family.</text>
</comment>
<reference evidence="10 12" key="1">
    <citation type="submission" date="2015-08" db="EMBL/GenBank/DDBJ databases">
        <title>Draft Genome Sequence of Rathayibacter sp. Strain VKM Ac-2596 Isolated from Leaf Gall Induced by Plant-Parasitic Nematodes.</title>
        <authorList>
            <person name="Vasilenko O.V."/>
            <person name="Starodumova I.P."/>
            <person name="Tarlachkov S.V."/>
            <person name="Dorofeeva L.V."/>
            <person name="Evtushenko L.I."/>
        </authorList>
    </citation>
    <scope>NUCLEOTIDE SEQUENCE [LARGE SCALE GENOMIC DNA]</scope>
    <source>
        <strain evidence="10 12">VKM Ac-2596</strain>
    </source>
</reference>
<keyword evidence="6 8" id="KW-0460">Magnesium</keyword>
<evidence type="ECO:0000256" key="8">
    <source>
        <dbReference type="HAMAP-Rule" id="MF_00265"/>
    </source>
</evidence>
<evidence type="ECO:0000256" key="5">
    <source>
        <dbReference type="ARBA" id="ARBA00022801"/>
    </source>
</evidence>
<dbReference type="SUPFAM" id="SSF88723">
    <property type="entry name" value="PIN domain-like"/>
    <property type="match status" value="1"/>
</dbReference>
<evidence type="ECO:0000256" key="1">
    <source>
        <dbReference type="ARBA" id="ARBA00001946"/>
    </source>
</evidence>
<dbReference type="GO" id="GO:0016787">
    <property type="term" value="F:hydrolase activity"/>
    <property type="evidence" value="ECO:0007669"/>
    <property type="project" value="UniProtKB-KW"/>
</dbReference>
<dbReference type="CDD" id="cd18746">
    <property type="entry name" value="PIN_VapC4-5_FitB-like"/>
    <property type="match status" value="1"/>
</dbReference>
<feature type="domain" description="PIN" evidence="9">
    <location>
        <begin position="3"/>
        <end position="122"/>
    </location>
</feature>
<dbReference type="EC" id="3.1.-.-" evidence="8"/>
<dbReference type="EMBL" id="CP047186">
    <property type="protein sequence ID" value="QHC55669.1"/>
    <property type="molecule type" value="Genomic_DNA"/>
</dbReference>
<dbReference type="GO" id="GO:0090729">
    <property type="term" value="F:toxin activity"/>
    <property type="evidence" value="ECO:0007669"/>
    <property type="project" value="UniProtKB-KW"/>
</dbReference>
<dbReference type="OrthoDB" id="9804823at2"/>
<dbReference type="Gene3D" id="3.40.50.1010">
    <property type="entry name" value="5'-nuclease"/>
    <property type="match status" value="1"/>
</dbReference>
<evidence type="ECO:0000256" key="7">
    <source>
        <dbReference type="ARBA" id="ARBA00038093"/>
    </source>
</evidence>
<dbReference type="PATRIC" id="fig|1671680.3.peg.1427"/>
<dbReference type="InterPro" id="IPR002716">
    <property type="entry name" value="PIN_dom"/>
</dbReference>
<keyword evidence="12" id="KW-1185">Reference proteome</keyword>
<dbReference type="Proteomes" id="UP000465031">
    <property type="component" value="Chromosome"/>
</dbReference>
<dbReference type="HAMAP" id="MF_00265">
    <property type="entry name" value="VapC_Nob1"/>
    <property type="match status" value="1"/>
</dbReference>
<keyword evidence="5 8" id="KW-0378">Hydrolase</keyword>
<dbReference type="RefSeq" id="WP_068209974.1">
    <property type="nucleotide sequence ID" value="NZ_LIIN01000036.1"/>
</dbReference>
<evidence type="ECO:0000313" key="10">
    <source>
        <dbReference type="EMBL" id="KZX21497.1"/>
    </source>
</evidence>
<evidence type="ECO:0000256" key="2">
    <source>
        <dbReference type="ARBA" id="ARBA00022649"/>
    </source>
</evidence>
<evidence type="ECO:0000256" key="3">
    <source>
        <dbReference type="ARBA" id="ARBA00022722"/>
    </source>
</evidence>
<comment type="cofactor">
    <cofactor evidence="1 8">
        <name>Mg(2+)</name>
        <dbReference type="ChEBI" id="CHEBI:18420"/>
    </cofactor>
</comment>
<evidence type="ECO:0000256" key="6">
    <source>
        <dbReference type="ARBA" id="ARBA00022842"/>
    </source>
</evidence>
<dbReference type="EMBL" id="LIIN01000036">
    <property type="protein sequence ID" value="KZX21497.1"/>
    <property type="molecule type" value="Genomic_DNA"/>
</dbReference>
<comment type="function">
    <text evidence="8">Toxic component of a toxin-antitoxin (TA) system. An RNase.</text>
</comment>
<dbReference type="GO" id="GO:0004540">
    <property type="term" value="F:RNA nuclease activity"/>
    <property type="evidence" value="ECO:0007669"/>
    <property type="project" value="InterPro"/>
</dbReference>
<dbReference type="InterPro" id="IPR022907">
    <property type="entry name" value="VapC_family"/>
</dbReference>
<feature type="binding site" evidence="8">
    <location>
        <position position="6"/>
    </location>
    <ligand>
        <name>Mg(2+)</name>
        <dbReference type="ChEBI" id="CHEBI:18420"/>
    </ligand>
</feature>
<keyword evidence="3 8" id="KW-0540">Nuclease</keyword>
<protein>
    <recommendedName>
        <fullName evidence="8">Ribonuclease VapC</fullName>
        <shortName evidence="8">RNase VapC</shortName>
        <ecNumber evidence="8">3.1.-.-</ecNumber>
    </recommendedName>
    <alternativeName>
        <fullName evidence="8">Toxin VapC</fullName>
    </alternativeName>
</protein>
<gene>
    <name evidence="10" type="primary">fitB</name>
    <name evidence="8" type="synonym">vapC</name>
    <name evidence="10" type="ORF">ACH61_01348</name>
    <name evidence="11" type="ORF">GSU10_08515</name>
</gene>
<evidence type="ECO:0000256" key="4">
    <source>
        <dbReference type="ARBA" id="ARBA00022723"/>
    </source>
</evidence>
<proteinExistence type="inferred from homology"/>
<evidence type="ECO:0000313" key="13">
    <source>
        <dbReference type="Proteomes" id="UP000465031"/>
    </source>
</evidence>
<keyword evidence="2 8" id="KW-1277">Toxin-antitoxin system</keyword>
<dbReference type="PANTHER" id="PTHR33653:SF1">
    <property type="entry name" value="RIBONUCLEASE VAPC2"/>
    <property type="match status" value="1"/>
</dbReference>
<dbReference type="InterPro" id="IPR029060">
    <property type="entry name" value="PIN-like_dom_sf"/>
</dbReference>
<reference evidence="11" key="3">
    <citation type="submission" date="2019-12" db="EMBL/GenBank/DDBJ databases">
        <title>Complete and Draft Genome Sequences of New Strains and Members of Some Known Species of the Genus Rathayibacter isolated from Plants.</title>
        <authorList>
            <person name="Tarlachkov S.V."/>
            <person name="Starodumova I.P."/>
            <person name="Dorofeeva L.V."/>
            <person name="Prisyazhnaya N.V."/>
            <person name="Leyn S.A."/>
            <person name="Zlamal J.E."/>
            <person name="Elane M.L."/>
            <person name="Osterman A.L."/>
            <person name="Nadler S.A."/>
            <person name="Subbotin S.A."/>
            <person name="Evtushenko L.I."/>
        </authorList>
    </citation>
    <scope>NUCLEOTIDE SEQUENCE</scope>
    <source>
        <strain evidence="11">VKM Ac-2761</strain>
    </source>
</reference>
<keyword evidence="8" id="KW-0800">Toxin</keyword>
<accession>A0A162J345</accession>